<dbReference type="PROSITE" id="PS51365">
    <property type="entry name" value="RENAL_DIPEPTIDASE_2"/>
    <property type="match status" value="1"/>
</dbReference>
<reference evidence="1" key="1">
    <citation type="journal article" date="2014" name="Front. Microbiol.">
        <title>High frequency of phylogenetically diverse reductive dehalogenase-homologous genes in deep subseafloor sedimentary metagenomes.</title>
        <authorList>
            <person name="Kawai M."/>
            <person name="Futagami T."/>
            <person name="Toyoda A."/>
            <person name="Takaki Y."/>
            <person name="Nishi S."/>
            <person name="Hori S."/>
            <person name="Arai W."/>
            <person name="Tsubouchi T."/>
            <person name="Morono Y."/>
            <person name="Uchiyama I."/>
            <person name="Ito T."/>
            <person name="Fujiyama A."/>
            <person name="Inagaki F."/>
            <person name="Takami H."/>
        </authorList>
    </citation>
    <scope>NUCLEOTIDE SEQUENCE</scope>
    <source>
        <strain evidence="1">Expedition CK06-06</strain>
    </source>
</reference>
<dbReference type="PANTHER" id="PTHR10443:SF12">
    <property type="entry name" value="DIPEPTIDASE"/>
    <property type="match status" value="1"/>
</dbReference>
<dbReference type="InterPro" id="IPR032466">
    <property type="entry name" value="Metal_Hydrolase"/>
</dbReference>
<evidence type="ECO:0000313" key="1">
    <source>
        <dbReference type="EMBL" id="GAG00994.1"/>
    </source>
</evidence>
<dbReference type="Gene3D" id="3.20.20.140">
    <property type="entry name" value="Metal-dependent hydrolases"/>
    <property type="match status" value="1"/>
</dbReference>
<proteinExistence type="predicted"/>
<comment type="caution">
    <text evidence="1">The sequence shown here is derived from an EMBL/GenBank/DDBJ whole genome shotgun (WGS) entry which is preliminary data.</text>
</comment>
<dbReference type="GO" id="GO:0006508">
    <property type="term" value="P:proteolysis"/>
    <property type="evidence" value="ECO:0007669"/>
    <property type="project" value="InterPro"/>
</dbReference>
<dbReference type="SUPFAM" id="SSF51556">
    <property type="entry name" value="Metallo-dependent hydrolases"/>
    <property type="match status" value="1"/>
</dbReference>
<protein>
    <recommendedName>
        <fullName evidence="2">Membrane dipeptidase</fullName>
    </recommendedName>
</protein>
<name>X0U5I0_9ZZZZ</name>
<dbReference type="GO" id="GO:0070573">
    <property type="term" value="F:metallodipeptidase activity"/>
    <property type="evidence" value="ECO:0007669"/>
    <property type="project" value="InterPro"/>
</dbReference>
<dbReference type="InterPro" id="IPR008257">
    <property type="entry name" value="Pept_M19"/>
</dbReference>
<dbReference type="AlphaFoldDB" id="X0U5I0"/>
<dbReference type="PANTHER" id="PTHR10443">
    <property type="entry name" value="MICROSOMAL DIPEPTIDASE"/>
    <property type="match status" value="1"/>
</dbReference>
<accession>X0U5I0</accession>
<organism evidence="1">
    <name type="scientific">marine sediment metagenome</name>
    <dbReference type="NCBI Taxonomy" id="412755"/>
    <lineage>
        <taxon>unclassified sequences</taxon>
        <taxon>metagenomes</taxon>
        <taxon>ecological metagenomes</taxon>
    </lineage>
</organism>
<dbReference type="EMBL" id="BARS01027774">
    <property type="protein sequence ID" value="GAG00994.1"/>
    <property type="molecule type" value="Genomic_DNA"/>
</dbReference>
<evidence type="ECO:0008006" key="2">
    <source>
        <dbReference type="Google" id="ProtNLM"/>
    </source>
</evidence>
<dbReference type="Pfam" id="PF01244">
    <property type="entry name" value="Peptidase_M19"/>
    <property type="match status" value="1"/>
</dbReference>
<feature type="non-terminal residue" evidence="1">
    <location>
        <position position="1"/>
    </location>
</feature>
<gene>
    <name evidence="1" type="ORF">S01H1_43593</name>
</gene>
<sequence>RSMTLTHTKNTDWADSSGDEPRWDGLNKLGKKIITKIDEIDMVIDVSHASDKTVEDVLEVTSMPIMASHSCARTLCNIPRNIPDNLIREIAERKGYIGVNFFPGFLKKNINEQVMKNLEKYKEWYQGKIEGNEDDPDILNQAEMEFYMKIVEGNDKVDLNAVIDHIVHIAEIGGVECVGLGSDFDGIPSTPTDLTDVSCYPALINGLSNRGFKDKEIRGIMGLNLFNFLKNFDK</sequence>